<dbReference type="SMART" id="SM00488">
    <property type="entry name" value="DEXDc2"/>
    <property type="match status" value="1"/>
</dbReference>
<dbReference type="InterPro" id="IPR013020">
    <property type="entry name" value="Rad3/Chl1-like"/>
</dbReference>
<evidence type="ECO:0000256" key="9">
    <source>
        <dbReference type="ARBA" id="ARBA00023004"/>
    </source>
</evidence>
<keyword evidence="10" id="KW-0411">Iron-sulfur</keyword>
<comment type="cofactor">
    <cofactor evidence="1">
        <name>[4Fe-4S] cluster</name>
        <dbReference type="ChEBI" id="CHEBI:49883"/>
    </cofactor>
</comment>
<accession>A0A0N5D2D0</accession>
<evidence type="ECO:0000313" key="14">
    <source>
        <dbReference type="EMBL" id="VDN04442.1"/>
    </source>
</evidence>
<keyword evidence="15" id="KW-1185">Reference proteome</keyword>
<evidence type="ECO:0000256" key="8">
    <source>
        <dbReference type="ARBA" id="ARBA00022840"/>
    </source>
</evidence>
<evidence type="ECO:0000256" key="3">
    <source>
        <dbReference type="ARBA" id="ARBA00008435"/>
    </source>
</evidence>
<keyword evidence="11" id="KW-0413">Isomerase</keyword>
<dbReference type="GO" id="GO:0034085">
    <property type="term" value="P:establishment of sister chromatid cohesion"/>
    <property type="evidence" value="ECO:0007669"/>
    <property type="project" value="TreeGrafter"/>
</dbReference>
<comment type="similarity">
    <text evidence="3">Belongs to the DEAD box helicase family. DEAH subfamily. DDX11/CHL1 sub-subfamily.</text>
</comment>
<dbReference type="Gene3D" id="3.40.50.300">
    <property type="entry name" value="P-loop containing nucleotide triphosphate hydrolases"/>
    <property type="match status" value="3"/>
</dbReference>
<sequence>MNEFSFPFEPYDIQISLMRIITSCIENGKIGILESPTGTGKSMSIICSTLTWLEKYEAERKADLEQKLKSLQEAGNGDVDNDISLDEEDWLKAHIKKFNAIDSANDLFAQAENDKKIDERIQKALKNIVTERKRRSFHAVDVEEQQNNEDDVRQNGEENLCNLHFYSLQLLGESKSVDENVAKNTKEVAPTCIKIIYATRTHSQLEQFAEEIKKTRFKPRIVTLGSRQHFCINESVRALKQLGLMVERCNELRDNKSSVKRYKDGESNLVIKDSKGSCPFARNDAIEDLCDQILASKLSTVSQLVDCGQKISGCPYFASRKAVAYSQMILLPYQILFQEETRKAWGVDFKDNVIVIDEAHNLLETITSSHFVTFHVKEMNIVLSTLKPTLIQICLAEYDLDQLLKYFEETHLIIKLSKFSKRMGMVKKQETDVDHKFSVERFLQSQNSLDQHQDTCVLKDLESQCSSPSTECSSLSTEEPSTASAFCALQLFLRELRMSYRYGRIIVECPSDIDQAKISYYLMNPASQLCDLIEQSKSLILIGGTMEPSDTLIDILARSCKIDPEKDLIRRSFGHVIEKKQLLAVTITNVDKKNLIFTYEKRENPTTLKLLMTTLTQIAEVVPHGMVVFFPSYSFLDTFTQKLPMNLLQKVKPLLIEKRNSPKTLFTNFANLARTKRGALLLAVIGGKLSEGINFSDELGRAVAVVGLPYLNSSSIVLKEKLKFMQNEYGPKSGAKYYEAKCMHAINQSIGRVIRHRKDHAAIVLLDLRYEKEQVIRCLPCWIQSQLHHAMDLKNGVEHLRRFFKSMNESKS</sequence>
<dbReference type="GO" id="GO:0003678">
    <property type="term" value="F:DNA helicase activity"/>
    <property type="evidence" value="ECO:0007669"/>
    <property type="project" value="InterPro"/>
</dbReference>
<dbReference type="PANTHER" id="PTHR11472:SF41">
    <property type="entry name" value="ATP-DEPENDENT DNA HELICASE DDX11-RELATED"/>
    <property type="match status" value="1"/>
</dbReference>
<evidence type="ECO:0000256" key="7">
    <source>
        <dbReference type="ARBA" id="ARBA00022806"/>
    </source>
</evidence>
<name>A0A0N5D2D0_THECL</name>
<dbReference type="Pfam" id="PF13307">
    <property type="entry name" value="Helicase_C_2"/>
    <property type="match status" value="1"/>
</dbReference>
<gene>
    <name evidence="14" type="ORF">TCLT_LOCUS7025</name>
</gene>
<evidence type="ECO:0000256" key="10">
    <source>
        <dbReference type="ARBA" id="ARBA00023014"/>
    </source>
</evidence>
<dbReference type="OrthoDB" id="267079at2759"/>
<dbReference type="InterPro" id="IPR045028">
    <property type="entry name" value="DinG/Rad3-like"/>
</dbReference>
<dbReference type="PANTHER" id="PTHR11472">
    <property type="entry name" value="DNA REPAIR DEAD HELICASE RAD3/XP-D SUBFAMILY MEMBER"/>
    <property type="match status" value="1"/>
</dbReference>
<dbReference type="STRING" id="103827.A0A0N5D2D0"/>
<keyword evidence="7" id="KW-0347">Helicase</keyword>
<keyword evidence="9" id="KW-0408">Iron</keyword>
<evidence type="ECO:0000313" key="15">
    <source>
        <dbReference type="Proteomes" id="UP000276776"/>
    </source>
</evidence>
<keyword evidence="8" id="KW-0067">ATP-binding</keyword>
<dbReference type="GO" id="GO:0006139">
    <property type="term" value="P:nucleobase-containing compound metabolic process"/>
    <property type="evidence" value="ECO:0007669"/>
    <property type="project" value="InterPro"/>
</dbReference>
<organism evidence="16">
    <name type="scientific">Thelazia callipaeda</name>
    <name type="common">Oriental eyeworm</name>
    <name type="synonym">Parasitic nematode</name>
    <dbReference type="NCBI Taxonomy" id="103827"/>
    <lineage>
        <taxon>Eukaryota</taxon>
        <taxon>Metazoa</taxon>
        <taxon>Ecdysozoa</taxon>
        <taxon>Nematoda</taxon>
        <taxon>Chromadorea</taxon>
        <taxon>Rhabditida</taxon>
        <taxon>Spirurina</taxon>
        <taxon>Spiruromorpha</taxon>
        <taxon>Thelazioidea</taxon>
        <taxon>Thelaziidae</taxon>
        <taxon>Thelazia</taxon>
    </lineage>
</organism>
<dbReference type="EMBL" id="UYYF01004467">
    <property type="protein sequence ID" value="VDN04442.1"/>
    <property type="molecule type" value="Genomic_DNA"/>
</dbReference>
<dbReference type="InterPro" id="IPR006554">
    <property type="entry name" value="Helicase-like_DEXD_c2"/>
</dbReference>
<dbReference type="OMA" id="PRQRIYS"/>
<evidence type="ECO:0000313" key="16">
    <source>
        <dbReference type="WBParaSite" id="TCLT_0000703601-mRNA-1"/>
    </source>
</evidence>
<dbReference type="GO" id="GO:0046872">
    <property type="term" value="F:metal ion binding"/>
    <property type="evidence" value="ECO:0007669"/>
    <property type="project" value="UniProtKB-KW"/>
</dbReference>
<evidence type="ECO:0000259" key="13">
    <source>
        <dbReference type="PROSITE" id="PS51193"/>
    </source>
</evidence>
<dbReference type="Pfam" id="PF06733">
    <property type="entry name" value="DEAD_2"/>
    <property type="match status" value="1"/>
</dbReference>
<evidence type="ECO:0000256" key="5">
    <source>
        <dbReference type="ARBA" id="ARBA00022741"/>
    </source>
</evidence>
<dbReference type="InterPro" id="IPR006555">
    <property type="entry name" value="ATP-dep_Helicase_C"/>
</dbReference>
<evidence type="ECO:0000256" key="12">
    <source>
        <dbReference type="ARBA" id="ARBA00023242"/>
    </source>
</evidence>
<keyword evidence="6" id="KW-0378">Hydrolase</keyword>
<dbReference type="GO" id="GO:0016818">
    <property type="term" value="F:hydrolase activity, acting on acid anhydrides, in phosphorus-containing anhydrides"/>
    <property type="evidence" value="ECO:0007669"/>
    <property type="project" value="InterPro"/>
</dbReference>
<dbReference type="GO" id="GO:0051536">
    <property type="term" value="F:iron-sulfur cluster binding"/>
    <property type="evidence" value="ECO:0007669"/>
    <property type="project" value="UniProtKB-KW"/>
</dbReference>
<comment type="subcellular location">
    <subcellularLocation>
        <location evidence="2">Nucleus</location>
    </subcellularLocation>
</comment>
<dbReference type="AlphaFoldDB" id="A0A0N5D2D0"/>
<feature type="domain" description="Helicase ATP-binding" evidence="13">
    <location>
        <begin position="1"/>
        <end position="407"/>
    </location>
</feature>
<dbReference type="PROSITE" id="PS51193">
    <property type="entry name" value="HELICASE_ATP_BIND_2"/>
    <property type="match status" value="1"/>
</dbReference>
<reference evidence="14 15" key="2">
    <citation type="submission" date="2018-11" db="EMBL/GenBank/DDBJ databases">
        <authorList>
            <consortium name="Pathogen Informatics"/>
        </authorList>
    </citation>
    <scope>NUCLEOTIDE SEQUENCE [LARGE SCALE GENOMIC DNA]</scope>
</reference>
<dbReference type="GO" id="GO:0005524">
    <property type="term" value="F:ATP binding"/>
    <property type="evidence" value="ECO:0007669"/>
    <property type="project" value="UniProtKB-KW"/>
</dbReference>
<evidence type="ECO:0000256" key="11">
    <source>
        <dbReference type="ARBA" id="ARBA00023235"/>
    </source>
</evidence>
<dbReference type="SMART" id="SM00491">
    <property type="entry name" value="HELICc2"/>
    <property type="match status" value="1"/>
</dbReference>
<proteinExistence type="inferred from homology"/>
<dbReference type="GO" id="GO:0003677">
    <property type="term" value="F:DNA binding"/>
    <property type="evidence" value="ECO:0007669"/>
    <property type="project" value="InterPro"/>
</dbReference>
<dbReference type="GO" id="GO:0005634">
    <property type="term" value="C:nucleus"/>
    <property type="evidence" value="ECO:0007669"/>
    <property type="project" value="UniProtKB-SubCell"/>
</dbReference>
<keyword evidence="12" id="KW-0539">Nucleus</keyword>
<keyword evidence="5" id="KW-0547">Nucleotide-binding</keyword>
<evidence type="ECO:0000256" key="2">
    <source>
        <dbReference type="ARBA" id="ARBA00004123"/>
    </source>
</evidence>
<evidence type="ECO:0000256" key="6">
    <source>
        <dbReference type="ARBA" id="ARBA00022801"/>
    </source>
</evidence>
<keyword evidence="4" id="KW-0479">Metal-binding</keyword>
<evidence type="ECO:0000256" key="1">
    <source>
        <dbReference type="ARBA" id="ARBA00001966"/>
    </source>
</evidence>
<dbReference type="InterPro" id="IPR010614">
    <property type="entry name" value="RAD3-like_helicase_DEAD"/>
</dbReference>
<dbReference type="SUPFAM" id="SSF52540">
    <property type="entry name" value="P-loop containing nucleoside triphosphate hydrolases"/>
    <property type="match status" value="1"/>
</dbReference>
<evidence type="ECO:0000256" key="4">
    <source>
        <dbReference type="ARBA" id="ARBA00022723"/>
    </source>
</evidence>
<protein>
    <submittedName>
        <fullName evidence="16">Helicase ATP-binding domain-containing protein</fullName>
    </submittedName>
</protein>
<dbReference type="Proteomes" id="UP000276776">
    <property type="component" value="Unassembled WGS sequence"/>
</dbReference>
<reference evidence="16" key="1">
    <citation type="submission" date="2016-04" db="UniProtKB">
        <authorList>
            <consortium name="WormBaseParasite"/>
        </authorList>
    </citation>
    <scope>IDENTIFICATION</scope>
</reference>
<dbReference type="InterPro" id="IPR027417">
    <property type="entry name" value="P-loop_NTPase"/>
</dbReference>
<dbReference type="NCBIfam" id="TIGR00604">
    <property type="entry name" value="rad3"/>
    <property type="match status" value="1"/>
</dbReference>
<dbReference type="InterPro" id="IPR014013">
    <property type="entry name" value="Helic_SF1/SF2_ATP-bd_DinG/Rad3"/>
</dbReference>
<dbReference type="WBParaSite" id="TCLT_0000703601-mRNA-1">
    <property type="protein sequence ID" value="TCLT_0000703601-mRNA-1"/>
    <property type="gene ID" value="TCLT_0000703601"/>
</dbReference>